<gene>
    <name evidence="7" type="ORF">X975_25744</name>
</gene>
<dbReference type="EMBL" id="KK114294">
    <property type="protein sequence ID" value="KFM62110.1"/>
    <property type="molecule type" value="Genomic_DNA"/>
</dbReference>
<dbReference type="Pfam" id="PF00642">
    <property type="entry name" value="zf-CCCH"/>
    <property type="match status" value="1"/>
</dbReference>
<feature type="non-terminal residue" evidence="7">
    <location>
        <position position="150"/>
    </location>
</feature>
<evidence type="ECO:0000256" key="2">
    <source>
        <dbReference type="ARBA" id="ARBA00022771"/>
    </source>
</evidence>
<evidence type="ECO:0000259" key="6">
    <source>
        <dbReference type="PROSITE" id="PS50103"/>
    </source>
</evidence>
<reference evidence="7 8" key="1">
    <citation type="submission" date="2013-11" db="EMBL/GenBank/DDBJ databases">
        <title>Genome sequencing of Stegodyphus mimosarum.</title>
        <authorList>
            <person name="Bechsgaard J."/>
        </authorList>
    </citation>
    <scope>NUCLEOTIDE SEQUENCE [LARGE SCALE GENOMIC DNA]</scope>
</reference>
<sequence length="150" mass="17158">MSKSLVADYESTSEEEDEDCLKSGKETHVAPLASAAEMLDQNGPNISTSVFTNPYREAANYEQAILEKHVKMTTVKEPEFSQTTKVCFKFYKGKCKLGDKCRFLHHNTTIINDPESDETIDNKQKRKRCGLKDDLVPPNKYMRIYSKLKK</sequence>
<evidence type="ECO:0000256" key="4">
    <source>
        <dbReference type="PROSITE-ProRule" id="PRU00723"/>
    </source>
</evidence>
<feature type="zinc finger region" description="C3H1-type" evidence="4">
    <location>
        <begin position="81"/>
        <end position="108"/>
    </location>
</feature>
<feature type="region of interest" description="Disordered" evidence="5">
    <location>
        <begin position="1"/>
        <end position="20"/>
    </location>
</feature>
<dbReference type="InterPro" id="IPR036855">
    <property type="entry name" value="Znf_CCCH_sf"/>
</dbReference>
<dbReference type="STRING" id="407821.A0A087TAH1"/>
<keyword evidence="2 4" id="KW-0863">Zinc-finger</keyword>
<dbReference type="SUPFAM" id="SSF90229">
    <property type="entry name" value="CCCH zinc finger"/>
    <property type="match status" value="1"/>
</dbReference>
<keyword evidence="8" id="KW-1185">Reference proteome</keyword>
<name>A0A087TAH1_STEMI</name>
<dbReference type="OrthoDB" id="336321at2759"/>
<keyword evidence="1 4" id="KW-0479">Metal-binding</keyword>
<feature type="domain" description="C3H1-type" evidence="6">
    <location>
        <begin position="81"/>
        <end position="108"/>
    </location>
</feature>
<evidence type="ECO:0000313" key="8">
    <source>
        <dbReference type="Proteomes" id="UP000054359"/>
    </source>
</evidence>
<keyword evidence="3 4" id="KW-0862">Zinc</keyword>
<organism evidence="7 8">
    <name type="scientific">Stegodyphus mimosarum</name>
    <name type="common">African social velvet spider</name>
    <dbReference type="NCBI Taxonomy" id="407821"/>
    <lineage>
        <taxon>Eukaryota</taxon>
        <taxon>Metazoa</taxon>
        <taxon>Ecdysozoa</taxon>
        <taxon>Arthropoda</taxon>
        <taxon>Chelicerata</taxon>
        <taxon>Arachnida</taxon>
        <taxon>Araneae</taxon>
        <taxon>Araneomorphae</taxon>
        <taxon>Entelegynae</taxon>
        <taxon>Eresoidea</taxon>
        <taxon>Eresidae</taxon>
        <taxon>Stegodyphus</taxon>
    </lineage>
</organism>
<evidence type="ECO:0000256" key="5">
    <source>
        <dbReference type="SAM" id="MobiDB-lite"/>
    </source>
</evidence>
<dbReference type="OMA" id="NGKRICW"/>
<protein>
    <recommendedName>
        <fullName evidence="6">C3H1-type domain-containing protein</fullName>
    </recommendedName>
</protein>
<dbReference type="InterPro" id="IPR000571">
    <property type="entry name" value="Znf_CCCH"/>
</dbReference>
<dbReference type="Proteomes" id="UP000054359">
    <property type="component" value="Unassembled WGS sequence"/>
</dbReference>
<dbReference type="PROSITE" id="PS50103">
    <property type="entry name" value="ZF_C3H1"/>
    <property type="match status" value="1"/>
</dbReference>
<evidence type="ECO:0000313" key="7">
    <source>
        <dbReference type="EMBL" id="KFM62110.1"/>
    </source>
</evidence>
<proteinExistence type="predicted"/>
<dbReference type="AlphaFoldDB" id="A0A087TAH1"/>
<accession>A0A087TAH1</accession>
<evidence type="ECO:0000256" key="1">
    <source>
        <dbReference type="ARBA" id="ARBA00022723"/>
    </source>
</evidence>
<dbReference type="GO" id="GO:0008270">
    <property type="term" value="F:zinc ion binding"/>
    <property type="evidence" value="ECO:0007669"/>
    <property type="project" value="UniProtKB-KW"/>
</dbReference>
<evidence type="ECO:0000256" key="3">
    <source>
        <dbReference type="ARBA" id="ARBA00022833"/>
    </source>
</evidence>
<dbReference type="Gene3D" id="4.10.1000.10">
    <property type="entry name" value="Zinc finger, CCCH-type"/>
    <property type="match status" value="1"/>
</dbReference>